<dbReference type="AlphaFoldDB" id="A0A2N0X679"/>
<dbReference type="EMBL" id="PJAF01000024">
    <property type="protein sequence ID" value="PKF68206.1"/>
    <property type="molecule type" value="Genomic_DNA"/>
</dbReference>
<sequence>MPTSTRGRLLMLLASWLIAFLTSLLIMDGNVGQAFLSPLTMLMGFLSVSAASAIVVQARNRDQSERPED</sequence>
<protein>
    <submittedName>
        <fullName evidence="2">Uncharacterized protein</fullName>
    </submittedName>
</protein>
<keyword evidence="1" id="KW-1133">Transmembrane helix</keyword>
<evidence type="ECO:0000256" key="1">
    <source>
        <dbReference type="SAM" id="Phobius"/>
    </source>
</evidence>
<evidence type="ECO:0000313" key="3">
    <source>
        <dbReference type="Proteomes" id="UP000233249"/>
    </source>
</evidence>
<gene>
    <name evidence="2" type="ORF">CXB45_08330</name>
</gene>
<accession>A0A2N0X679</accession>
<keyword evidence="1" id="KW-0472">Membrane</keyword>
<comment type="caution">
    <text evidence="2">The sequence shown here is derived from an EMBL/GenBank/DDBJ whole genome shotgun (WGS) entry which is preliminary data.</text>
</comment>
<dbReference type="RefSeq" id="WP_101174018.1">
    <property type="nucleotide sequence ID" value="NZ_JAKRKB010000003.1"/>
</dbReference>
<evidence type="ECO:0000313" key="2">
    <source>
        <dbReference type="EMBL" id="PKF68206.1"/>
    </source>
</evidence>
<proteinExistence type="predicted"/>
<name>A0A2N0X679_9CORY</name>
<dbReference type="Proteomes" id="UP000233249">
    <property type="component" value="Unassembled WGS sequence"/>
</dbReference>
<feature type="transmembrane region" description="Helical" evidence="1">
    <location>
        <begin position="33"/>
        <end position="56"/>
    </location>
</feature>
<feature type="transmembrane region" description="Helical" evidence="1">
    <location>
        <begin position="9"/>
        <end position="27"/>
    </location>
</feature>
<organism evidence="2 3">
    <name type="scientific">Corynebacterium mastitidis</name>
    <dbReference type="NCBI Taxonomy" id="161890"/>
    <lineage>
        <taxon>Bacteria</taxon>
        <taxon>Bacillati</taxon>
        <taxon>Actinomycetota</taxon>
        <taxon>Actinomycetes</taxon>
        <taxon>Mycobacteriales</taxon>
        <taxon>Corynebacteriaceae</taxon>
        <taxon>Corynebacterium</taxon>
    </lineage>
</organism>
<reference evidence="2 3" key="1">
    <citation type="submission" date="2017-12" db="EMBL/GenBank/DDBJ databases">
        <title>Corynebacterium mastitidis 16-1433 Genome.</title>
        <authorList>
            <person name="Gulvik C.A."/>
        </authorList>
    </citation>
    <scope>NUCLEOTIDE SEQUENCE [LARGE SCALE GENOMIC DNA]</scope>
    <source>
        <strain evidence="2 3">16-1433</strain>
    </source>
</reference>
<keyword evidence="1" id="KW-0812">Transmembrane</keyword>